<dbReference type="Pfam" id="PF17784">
    <property type="entry name" value="Sulfotransfer_4"/>
    <property type="match status" value="1"/>
</dbReference>
<dbReference type="InterPro" id="IPR040632">
    <property type="entry name" value="Sulfotransfer_4"/>
</dbReference>
<dbReference type="PANTHER" id="PTHR36978:SF4">
    <property type="entry name" value="P-LOOP CONTAINING NUCLEOSIDE TRIPHOSPHATE HYDROLASE PROTEIN"/>
    <property type="match status" value="1"/>
</dbReference>
<name>A0ABP7YPS2_9ACTN</name>
<comment type="caution">
    <text evidence="1">The sequence shown here is derived from an EMBL/GenBank/DDBJ whole genome shotgun (WGS) entry which is preliminary data.</text>
</comment>
<dbReference type="EMBL" id="BAABDO010000029">
    <property type="protein sequence ID" value="GAA4139424.1"/>
    <property type="molecule type" value="Genomic_DNA"/>
</dbReference>
<sequence>MLEVIGVGFGRTGTLSLKVALERLGFGPCHHMLALFDDPGQIALWKRAARGEAVDWTEVYRNYRSTVDWPGARFWRQIADAFPAAKVVLTVRDPESWYDSAHRSIYETAMAPLPESGVDPVYAALREMSHEVVWDGVFGGRFADRDHAIRTFTEHNEAVRRALPAERLLVFRASQGWEPLCGFLGVEVPDEPFPRRNDREAFAEFIEARRAGGVDVAQRSS</sequence>
<dbReference type="Gene3D" id="3.40.50.300">
    <property type="entry name" value="P-loop containing nucleotide triphosphate hydrolases"/>
    <property type="match status" value="1"/>
</dbReference>
<proteinExistence type="predicted"/>
<keyword evidence="2" id="KW-1185">Reference proteome</keyword>
<dbReference type="Proteomes" id="UP001500266">
    <property type="component" value="Unassembled WGS sequence"/>
</dbReference>
<reference evidence="2" key="1">
    <citation type="journal article" date="2019" name="Int. J. Syst. Evol. Microbiol.">
        <title>The Global Catalogue of Microorganisms (GCM) 10K type strain sequencing project: providing services to taxonomists for standard genome sequencing and annotation.</title>
        <authorList>
            <consortium name="The Broad Institute Genomics Platform"/>
            <consortium name="The Broad Institute Genome Sequencing Center for Infectious Disease"/>
            <person name="Wu L."/>
            <person name="Ma J."/>
        </authorList>
    </citation>
    <scope>NUCLEOTIDE SEQUENCE [LARGE SCALE GENOMIC DNA]</scope>
    <source>
        <strain evidence="2">JCM 17316</strain>
    </source>
</reference>
<evidence type="ECO:0000313" key="1">
    <source>
        <dbReference type="EMBL" id="GAA4139424.1"/>
    </source>
</evidence>
<gene>
    <name evidence="1" type="ORF">GCM10022416_25680</name>
</gene>
<dbReference type="PANTHER" id="PTHR36978">
    <property type="entry name" value="P-LOOP CONTAINING NUCLEOTIDE TRIPHOSPHATE HYDROLASE"/>
    <property type="match status" value="1"/>
</dbReference>
<dbReference type="InterPro" id="IPR027417">
    <property type="entry name" value="P-loop_NTPase"/>
</dbReference>
<organism evidence="1 2">
    <name type="scientific">Actinomadura keratinilytica</name>
    <dbReference type="NCBI Taxonomy" id="547461"/>
    <lineage>
        <taxon>Bacteria</taxon>
        <taxon>Bacillati</taxon>
        <taxon>Actinomycetota</taxon>
        <taxon>Actinomycetes</taxon>
        <taxon>Streptosporangiales</taxon>
        <taxon>Thermomonosporaceae</taxon>
        <taxon>Actinomadura</taxon>
    </lineage>
</organism>
<dbReference type="RefSeq" id="WP_345020893.1">
    <property type="nucleotide sequence ID" value="NZ_BAABDO010000029.1"/>
</dbReference>
<dbReference type="SUPFAM" id="SSF52540">
    <property type="entry name" value="P-loop containing nucleoside triphosphate hydrolases"/>
    <property type="match status" value="1"/>
</dbReference>
<evidence type="ECO:0000313" key="2">
    <source>
        <dbReference type="Proteomes" id="UP001500266"/>
    </source>
</evidence>
<accession>A0ABP7YPS2</accession>
<protein>
    <submittedName>
        <fullName evidence="1">Sulfotransferase family protein</fullName>
    </submittedName>
</protein>